<dbReference type="AlphaFoldDB" id="A0AA88VQU8"/>
<dbReference type="InterPro" id="IPR036259">
    <property type="entry name" value="MFS_trans_sf"/>
</dbReference>
<sequence length="587" mass="64770">MENANHVPSTEQHDPLPVNTPSPRKAGGWRSVKYIIGNEACEKLASMSLVSNITVYLRTKYNLGGILLVNVVTIWSGTCNIASVAGALISDAYLGRYFTLLFGSIASLLGMATLALTAGIPKLRPPPCNEQVNCIQPQRWQMGVLYTGFGLLAIGAGGIRPCNIAFGADQFDTNTEKGKMQLDSFFNWWWLSFSVALLIALTGVVYIQTYVSWTLGYVIPVACFVLSITAFLMGRHVYVYKKPQGSVFVDMLKVMVAAFRKRKTTIELTHGHSFHDPAPSDPQASKLPRTNRLKCLDKAAILTAPSDMNVPGQKSSWTLCTLQQVEQLKCLVGVVPVWISGIGGFVAIDQQGTFGVLQALQMEKSIGHQFKIPPAWLTIASMLALSIWVIVYESIYIPVVKKILRRDARIPIRERIRIGIVVSILCMILSGFVEKKRRELALSHGSFVSPLSMAWLLPQFALSGLTEAFVCIAIMEFLTAQLPESMRSVAGSLFFISLSLGSYVNSLILNVIHSFTGKNGTPWLGGHDLNQNRLEYYYYIIAALGALNFIYFTFFASNYIFCDKVESATDNVAKGEKKVEGKELEMV</sequence>
<comment type="similarity">
    <text evidence="2">Belongs to the major facilitator superfamily. Proton-dependent oligopeptide transporter (POT/PTR) (TC 2.A.17) family.</text>
</comment>
<dbReference type="EMBL" id="JAVXUP010001283">
    <property type="protein sequence ID" value="KAK3013631.1"/>
    <property type="molecule type" value="Genomic_DNA"/>
</dbReference>
<dbReference type="PANTHER" id="PTHR11654">
    <property type="entry name" value="OLIGOPEPTIDE TRANSPORTER-RELATED"/>
    <property type="match status" value="1"/>
</dbReference>
<evidence type="ECO:0000256" key="5">
    <source>
        <dbReference type="ARBA" id="ARBA00023136"/>
    </source>
</evidence>
<dbReference type="CDD" id="cd17416">
    <property type="entry name" value="MFS_NPF1_2"/>
    <property type="match status" value="1"/>
</dbReference>
<protein>
    <recommendedName>
        <fullName evidence="11">NPF family transporter</fullName>
    </recommendedName>
</protein>
<organism evidence="9 10">
    <name type="scientific">Escallonia herrerae</name>
    <dbReference type="NCBI Taxonomy" id="1293975"/>
    <lineage>
        <taxon>Eukaryota</taxon>
        <taxon>Viridiplantae</taxon>
        <taxon>Streptophyta</taxon>
        <taxon>Embryophyta</taxon>
        <taxon>Tracheophyta</taxon>
        <taxon>Spermatophyta</taxon>
        <taxon>Magnoliopsida</taxon>
        <taxon>eudicotyledons</taxon>
        <taxon>Gunneridae</taxon>
        <taxon>Pentapetalae</taxon>
        <taxon>asterids</taxon>
        <taxon>campanulids</taxon>
        <taxon>Escalloniales</taxon>
        <taxon>Escalloniaceae</taxon>
        <taxon>Escallonia</taxon>
    </lineage>
</organism>
<dbReference type="SUPFAM" id="SSF103473">
    <property type="entry name" value="MFS general substrate transporter"/>
    <property type="match status" value="1"/>
</dbReference>
<feature type="transmembrane region" description="Helical" evidence="8">
    <location>
        <begin position="95"/>
        <end position="116"/>
    </location>
</feature>
<feature type="region of interest" description="Disordered" evidence="7">
    <location>
        <begin position="1"/>
        <end position="24"/>
    </location>
</feature>
<feature type="transmembrane region" description="Helical" evidence="8">
    <location>
        <begin position="490"/>
        <end position="516"/>
    </location>
</feature>
<dbReference type="Pfam" id="PF00854">
    <property type="entry name" value="PTR2"/>
    <property type="match status" value="1"/>
</dbReference>
<dbReference type="GO" id="GO:0022857">
    <property type="term" value="F:transmembrane transporter activity"/>
    <property type="evidence" value="ECO:0007669"/>
    <property type="project" value="InterPro"/>
</dbReference>
<comment type="caution">
    <text evidence="9">The sequence shown here is derived from an EMBL/GenBank/DDBJ whole genome shotgun (WGS) entry which is preliminary data.</text>
</comment>
<proteinExistence type="inferred from homology"/>
<dbReference type="Proteomes" id="UP001188597">
    <property type="component" value="Unassembled WGS sequence"/>
</dbReference>
<evidence type="ECO:0000256" key="7">
    <source>
        <dbReference type="SAM" id="MobiDB-lite"/>
    </source>
</evidence>
<dbReference type="Gene3D" id="1.20.1250.20">
    <property type="entry name" value="MFS general substrate transporter like domains"/>
    <property type="match status" value="1"/>
</dbReference>
<accession>A0AA88VQU8</accession>
<keyword evidence="4 8" id="KW-1133">Transmembrane helix</keyword>
<evidence type="ECO:0000256" key="6">
    <source>
        <dbReference type="ARBA" id="ARBA00044504"/>
    </source>
</evidence>
<feature type="transmembrane region" description="Helical" evidence="8">
    <location>
        <begin position="536"/>
        <end position="561"/>
    </location>
</feature>
<evidence type="ECO:0000256" key="4">
    <source>
        <dbReference type="ARBA" id="ARBA00022989"/>
    </source>
</evidence>
<feature type="transmembrane region" description="Helical" evidence="8">
    <location>
        <begin position="330"/>
        <end position="348"/>
    </location>
</feature>
<keyword evidence="3 8" id="KW-0812">Transmembrane</keyword>
<feature type="transmembrane region" description="Helical" evidence="8">
    <location>
        <begin position="375"/>
        <end position="395"/>
    </location>
</feature>
<comment type="similarity">
    <text evidence="6">Belongs to the major facilitator superfamily. Phosphate:H(+) symporter (TC 2.A.1.9) family.</text>
</comment>
<gene>
    <name evidence="9" type="ORF">RJ639_010257</name>
</gene>
<comment type="subcellular location">
    <subcellularLocation>
        <location evidence="1">Membrane</location>
        <topology evidence="1">Multi-pass membrane protein</topology>
    </subcellularLocation>
</comment>
<evidence type="ECO:0000256" key="3">
    <source>
        <dbReference type="ARBA" id="ARBA00022692"/>
    </source>
</evidence>
<evidence type="ECO:0000256" key="2">
    <source>
        <dbReference type="ARBA" id="ARBA00005982"/>
    </source>
</evidence>
<name>A0AA88VQU8_9ASTE</name>
<evidence type="ECO:0000256" key="8">
    <source>
        <dbReference type="SAM" id="Phobius"/>
    </source>
</evidence>
<evidence type="ECO:0008006" key="11">
    <source>
        <dbReference type="Google" id="ProtNLM"/>
    </source>
</evidence>
<feature type="transmembrane region" description="Helical" evidence="8">
    <location>
        <begin position="66"/>
        <end position="89"/>
    </location>
</feature>
<dbReference type="GO" id="GO:0016020">
    <property type="term" value="C:membrane"/>
    <property type="evidence" value="ECO:0007669"/>
    <property type="project" value="UniProtKB-SubCell"/>
</dbReference>
<reference evidence="9" key="1">
    <citation type="submission" date="2022-12" db="EMBL/GenBank/DDBJ databases">
        <title>Draft genome assemblies for two species of Escallonia (Escalloniales).</title>
        <authorList>
            <person name="Chanderbali A."/>
            <person name="Dervinis C."/>
            <person name="Anghel I."/>
            <person name="Soltis D."/>
            <person name="Soltis P."/>
            <person name="Zapata F."/>
        </authorList>
    </citation>
    <scope>NUCLEOTIDE SEQUENCE</scope>
    <source>
        <strain evidence="9">UCBG64.0493</strain>
        <tissue evidence="9">Leaf</tissue>
    </source>
</reference>
<evidence type="ECO:0000313" key="9">
    <source>
        <dbReference type="EMBL" id="KAK3013631.1"/>
    </source>
</evidence>
<dbReference type="InterPro" id="IPR000109">
    <property type="entry name" value="POT_fam"/>
</dbReference>
<evidence type="ECO:0000256" key="1">
    <source>
        <dbReference type="ARBA" id="ARBA00004141"/>
    </source>
</evidence>
<feature type="transmembrane region" description="Helical" evidence="8">
    <location>
        <begin position="416"/>
        <end position="433"/>
    </location>
</feature>
<keyword evidence="5 8" id="KW-0472">Membrane</keyword>
<feature type="transmembrane region" description="Helical" evidence="8">
    <location>
        <begin position="188"/>
        <end position="207"/>
    </location>
</feature>
<evidence type="ECO:0000313" key="10">
    <source>
        <dbReference type="Proteomes" id="UP001188597"/>
    </source>
</evidence>
<keyword evidence="10" id="KW-1185">Reference proteome</keyword>
<feature type="transmembrane region" description="Helical" evidence="8">
    <location>
        <begin position="213"/>
        <end position="233"/>
    </location>
</feature>
<feature type="compositionally biased region" description="Polar residues" evidence="7">
    <location>
        <begin position="1"/>
        <end position="10"/>
    </location>
</feature>
<feature type="transmembrane region" description="Helical" evidence="8">
    <location>
        <begin position="453"/>
        <end position="478"/>
    </location>
</feature>